<sequence>MQRPLITVLHYNSAVVVPVHDHTTTNHINCSHHKLEKCNIENIKEIIRVIIFHTHTEKKSSLICSSKKKTQKSLLHSWYWYHSCHNFPFKERYPC</sequence>
<reference evidence="1" key="2">
    <citation type="journal article" date="2015" name="Fish Shellfish Immunol.">
        <title>Early steps in the European eel (Anguilla anguilla)-Vibrio vulnificus interaction in the gills: Role of the RtxA13 toxin.</title>
        <authorList>
            <person name="Callol A."/>
            <person name="Pajuelo D."/>
            <person name="Ebbesson L."/>
            <person name="Teles M."/>
            <person name="MacKenzie S."/>
            <person name="Amaro C."/>
        </authorList>
    </citation>
    <scope>NUCLEOTIDE SEQUENCE</scope>
</reference>
<dbReference type="AlphaFoldDB" id="A0A0E9Q718"/>
<organism evidence="1">
    <name type="scientific">Anguilla anguilla</name>
    <name type="common">European freshwater eel</name>
    <name type="synonym">Muraena anguilla</name>
    <dbReference type="NCBI Taxonomy" id="7936"/>
    <lineage>
        <taxon>Eukaryota</taxon>
        <taxon>Metazoa</taxon>
        <taxon>Chordata</taxon>
        <taxon>Craniata</taxon>
        <taxon>Vertebrata</taxon>
        <taxon>Euteleostomi</taxon>
        <taxon>Actinopterygii</taxon>
        <taxon>Neopterygii</taxon>
        <taxon>Teleostei</taxon>
        <taxon>Anguilliformes</taxon>
        <taxon>Anguillidae</taxon>
        <taxon>Anguilla</taxon>
    </lineage>
</organism>
<protein>
    <submittedName>
        <fullName evidence="1">Uncharacterized protein</fullName>
    </submittedName>
</protein>
<reference evidence="1" key="1">
    <citation type="submission" date="2014-11" db="EMBL/GenBank/DDBJ databases">
        <authorList>
            <person name="Amaro Gonzalez C."/>
        </authorList>
    </citation>
    <scope>NUCLEOTIDE SEQUENCE</scope>
</reference>
<name>A0A0E9Q718_ANGAN</name>
<evidence type="ECO:0000313" key="1">
    <source>
        <dbReference type="EMBL" id="JAH11888.1"/>
    </source>
</evidence>
<dbReference type="EMBL" id="GBXM01096689">
    <property type="protein sequence ID" value="JAH11888.1"/>
    <property type="molecule type" value="Transcribed_RNA"/>
</dbReference>
<accession>A0A0E9Q718</accession>
<proteinExistence type="predicted"/>